<dbReference type="InterPro" id="IPR032808">
    <property type="entry name" value="DoxX"/>
</dbReference>
<keyword evidence="4 5" id="KW-0472">Membrane</keyword>
<feature type="transmembrane region" description="Helical" evidence="5">
    <location>
        <begin position="98"/>
        <end position="116"/>
    </location>
</feature>
<feature type="transmembrane region" description="Helical" evidence="5">
    <location>
        <begin position="45"/>
        <end position="66"/>
    </location>
</feature>
<dbReference type="RefSeq" id="WP_209145325.1">
    <property type="nucleotide sequence ID" value="NZ_JAGHKP010000002.1"/>
</dbReference>
<feature type="transmembrane region" description="Helical" evidence="5">
    <location>
        <begin position="73"/>
        <end position="92"/>
    </location>
</feature>
<evidence type="ECO:0000313" key="7">
    <source>
        <dbReference type="Proteomes" id="UP000679126"/>
    </source>
</evidence>
<sequence length="135" mass="14688">MKKTKIFYWIVTGLMAAFLGMGAFFDAISAPEAVKMISQDLGYPTYLVPFLGVAKLLGIIAILIPGFPRVKEWAYAGLMFDLIGATYSSLAVGEQPGATAFMLIPIAFVIASYLLYHKLRKEKLAQAGQSDVLFG</sequence>
<feature type="transmembrane region" description="Helical" evidence="5">
    <location>
        <begin position="7"/>
        <end position="25"/>
    </location>
</feature>
<evidence type="ECO:0000256" key="5">
    <source>
        <dbReference type="SAM" id="Phobius"/>
    </source>
</evidence>
<evidence type="ECO:0000256" key="1">
    <source>
        <dbReference type="ARBA" id="ARBA00004141"/>
    </source>
</evidence>
<proteinExistence type="predicted"/>
<accession>A0ABS3YCC2</accession>
<protein>
    <submittedName>
        <fullName evidence="6">DoxX family protein</fullName>
    </submittedName>
</protein>
<reference evidence="7" key="1">
    <citation type="submission" date="2021-03" db="EMBL/GenBank/DDBJ databases">
        <title>Assistant Professor.</title>
        <authorList>
            <person name="Huq M.A."/>
        </authorList>
    </citation>
    <scope>NUCLEOTIDE SEQUENCE [LARGE SCALE GENOMIC DNA]</scope>
    <source>
        <strain evidence="7">MAH-28</strain>
    </source>
</reference>
<dbReference type="Pfam" id="PF13564">
    <property type="entry name" value="DoxX_2"/>
    <property type="match status" value="1"/>
</dbReference>
<comment type="subcellular location">
    <subcellularLocation>
        <location evidence="1">Membrane</location>
        <topology evidence="1">Multi-pass membrane protein</topology>
    </subcellularLocation>
</comment>
<keyword evidence="2 5" id="KW-0812">Transmembrane</keyword>
<evidence type="ECO:0000256" key="2">
    <source>
        <dbReference type="ARBA" id="ARBA00022692"/>
    </source>
</evidence>
<comment type="caution">
    <text evidence="6">The sequence shown here is derived from an EMBL/GenBank/DDBJ whole genome shotgun (WGS) entry which is preliminary data.</text>
</comment>
<gene>
    <name evidence="6" type="ORF">J7I43_08915</name>
</gene>
<name>A0ABS3YCC2_9BACT</name>
<organism evidence="6 7">
    <name type="scientific">Chitinophaga chungangae</name>
    <dbReference type="NCBI Taxonomy" id="2821488"/>
    <lineage>
        <taxon>Bacteria</taxon>
        <taxon>Pseudomonadati</taxon>
        <taxon>Bacteroidota</taxon>
        <taxon>Chitinophagia</taxon>
        <taxon>Chitinophagales</taxon>
        <taxon>Chitinophagaceae</taxon>
        <taxon>Chitinophaga</taxon>
    </lineage>
</organism>
<dbReference type="PIRSF" id="PIRSF030066">
    <property type="entry name" value="UCP030066"/>
    <property type="match status" value="1"/>
</dbReference>
<dbReference type="EMBL" id="JAGHKP010000002">
    <property type="protein sequence ID" value="MBO9152330.1"/>
    <property type="molecule type" value="Genomic_DNA"/>
</dbReference>
<dbReference type="InterPro" id="IPR016944">
    <property type="entry name" value="UCP030066"/>
</dbReference>
<dbReference type="Proteomes" id="UP000679126">
    <property type="component" value="Unassembled WGS sequence"/>
</dbReference>
<keyword evidence="3 5" id="KW-1133">Transmembrane helix</keyword>
<evidence type="ECO:0000256" key="4">
    <source>
        <dbReference type="ARBA" id="ARBA00023136"/>
    </source>
</evidence>
<keyword evidence="7" id="KW-1185">Reference proteome</keyword>
<evidence type="ECO:0000313" key="6">
    <source>
        <dbReference type="EMBL" id="MBO9152330.1"/>
    </source>
</evidence>
<evidence type="ECO:0000256" key="3">
    <source>
        <dbReference type="ARBA" id="ARBA00022989"/>
    </source>
</evidence>